<protein>
    <recommendedName>
        <fullName evidence="2">Bacterio-opsin activator</fullName>
    </recommendedName>
</protein>
<dbReference type="AlphaFoldDB" id="A0A644WB28"/>
<name>A0A644WB28_9ZZZZ</name>
<reference evidence="1" key="1">
    <citation type="submission" date="2019-08" db="EMBL/GenBank/DDBJ databases">
        <authorList>
            <person name="Kucharzyk K."/>
            <person name="Murdoch R.W."/>
            <person name="Higgins S."/>
            <person name="Loffler F."/>
        </authorList>
    </citation>
    <scope>NUCLEOTIDE SEQUENCE</scope>
</reference>
<dbReference type="SUPFAM" id="SSF88659">
    <property type="entry name" value="Sigma3 and sigma4 domains of RNA polymerase sigma factors"/>
    <property type="match status" value="1"/>
</dbReference>
<evidence type="ECO:0000313" key="1">
    <source>
        <dbReference type="EMBL" id="MPL99762.1"/>
    </source>
</evidence>
<proteinExistence type="predicted"/>
<organism evidence="1">
    <name type="scientific">bioreactor metagenome</name>
    <dbReference type="NCBI Taxonomy" id="1076179"/>
    <lineage>
        <taxon>unclassified sequences</taxon>
        <taxon>metagenomes</taxon>
        <taxon>ecological metagenomes</taxon>
    </lineage>
</organism>
<dbReference type="InterPro" id="IPR036388">
    <property type="entry name" value="WH-like_DNA-bd_sf"/>
</dbReference>
<gene>
    <name evidence="1" type="ORF">SDC9_45983</name>
</gene>
<dbReference type="EMBL" id="VSSQ01000686">
    <property type="protein sequence ID" value="MPL99762.1"/>
    <property type="molecule type" value="Genomic_DNA"/>
</dbReference>
<comment type="caution">
    <text evidence="1">The sequence shown here is derived from an EMBL/GenBank/DDBJ whole genome shotgun (WGS) entry which is preliminary data.</text>
</comment>
<dbReference type="Gene3D" id="1.10.10.10">
    <property type="entry name" value="Winged helix-like DNA-binding domain superfamily/Winged helix DNA-binding domain"/>
    <property type="match status" value="1"/>
</dbReference>
<sequence>MSNQANQNQDKHYKVYIPRLKQWVEVTKEQYYGYYRDIWATRDRAQNHGQCMCPKGKTWTCDGDCLVCPYHAAGDIHSLDYTLENESGDEFSMLDKLENGSPGIEEVVTDKLVLEQLFESLAEIMPEARRIGELRLSGLSDTEIANAIGVSRTTFLSRLIKVAQTMKDEYPDMF</sequence>
<evidence type="ECO:0008006" key="2">
    <source>
        <dbReference type="Google" id="ProtNLM"/>
    </source>
</evidence>
<dbReference type="InterPro" id="IPR013324">
    <property type="entry name" value="RNA_pol_sigma_r3/r4-like"/>
</dbReference>
<accession>A0A644WB28</accession>